<evidence type="ECO:0000313" key="4">
    <source>
        <dbReference type="Proteomes" id="UP001497444"/>
    </source>
</evidence>
<dbReference type="PANTHER" id="PTHR23076">
    <property type="entry name" value="METALLOPROTEASE M41 FTSH"/>
    <property type="match status" value="1"/>
</dbReference>
<dbReference type="EMBL" id="OZ020101">
    <property type="protein sequence ID" value="CAK9274249.1"/>
    <property type="molecule type" value="Genomic_DNA"/>
</dbReference>
<reference evidence="3" key="1">
    <citation type="submission" date="2024-02" db="EMBL/GenBank/DDBJ databases">
        <authorList>
            <consortium name="ELIXIR-Norway"/>
            <consortium name="Elixir Norway"/>
        </authorList>
    </citation>
    <scope>NUCLEOTIDE SEQUENCE</scope>
</reference>
<protein>
    <recommendedName>
        <fullName evidence="2">AAA+ ATPase domain-containing protein</fullName>
    </recommendedName>
</protein>
<organism evidence="3 4">
    <name type="scientific">Sphagnum jensenii</name>
    <dbReference type="NCBI Taxonomy" id="128206"/>
    <lineage>
        <taxon>Eukaryota</taxon>
        <taxon>Viridiplantae</taxon>
        <taxon>Streptophyta</taxon>
        <taxon>Embryophyta</taxon>
        <taxon>Bryophyta</taxon>
        <taxon>Sphagnophytina</taxon>
        <taxon>Sphagnopsida</taxon>
        <taxon>Sphagnales</taxon>
        <taxon>Sphagnaceae</taxon>
        <taxon>Sphagnum</taxon>
    </lineage>
</organism>
<dbReference type="CDD" id="cd19501">
    <property type="entry name" value="RecA-like_FtsH"/>
    <property type="match status" value="1"/>
</dbReference>
<dbReference type="SUPFAM" id="SSF52540">
    <property type="entry name" value="P-loop containing nucleoside triphosphate hydrolases"/>
    <property type="match status" value="1"/>
</dbReference>
<dbReference type="Gene3D" id="3.40.50.300">
    <property type="entry name" value="P-loop containing nucleotide triphosphate hydrolases"/>
    <property type="match status" value="1"/>
</dbReference>
<keyword evidence="1" id="KW-0547">Nucleotide-binding</keyword>
<name>A0ABP0X566_9BRYO</name>
<dbReference type="InterPro" id="IPR003593">
    <property type="entry name" value="AAA+_ATPase"/>
</dbReference>
<dbReference type="PANTHER" id="PTHR23076:SF110">
    <property type="entry name" value="INACTIVE ATP-DEPENDENT ZINC METALLOPROTEASE FTSHI 3, CHLOROPLASTIC-RELATED"/>
    <property type="match status" value="1"/>
</dbReference>
<dbReference type="Gene3D" id="1.10.8.60">
    <property type="match status" value="1"/>
</dbReference>
<dbReference type="InterPro" id="IPR027417">
    <property type="entry name" value="P-loop_NTPase"/>
</dbReference>
<feature type="domain" description="AAA+ ATPase" evidence="2">
    <location>
        <begin position="321"/>
        <end position="457"/>
    </location>
</feature>
<gene>
    <name evidence="3" type="ORF">CSSPJE1EN1_LOCUS19727</name>
</gene>
<dbReference type="Pfam" id="PF00004">
    <property type="entry name" value="AAA"/>
    <property type="match status" value="1"/>
</dbReference>
<dbReference type="InterPro" id="IPR003960">
    <property type="entry name" value="ATPase_AAA_CS"/>
</dbReference>
<dbReference type="Proteomes" id="UP001497444">
    <property type="component" value="Chromosome 6"/>
</dbReference>
<keyword evidence="1" id="KW-0067">ATP-binding</keyword>
<comment type="similarity">
    <text evidence="1">Belongs to the AAA ATPase family.</text>
</comment>
<dbReference type="PROSITE" id="PS00674">
    <property type="entry name" value="AAA"/>
    <property type="match status" value="1"/>
</dbReference>
<evidence type="ECO:0000256" key="1">
    <source>
        <dbReference type="RuleBase" id="RU003651"/>
    </source>
</evidence>
<dbReference type="InterPro" id="IPR041569">
    <property type="entry name" value="AAA_lid_3"/>
</dbReference>
<evidence type="ECO:0000313" key="3">
    <source>
        <dbReference type="EMBL" id="CAK9274249.1"/>
    </source>
</evidence>
<dbReference type="SMART" id="SM00382">
    <property type="entry name" value="AAA"/>
    <property type="match status" value="1"/>
</dbReference>
<evidence type="ECO:0000259" key="2">
    <source>
        <dbReference type="SMART" id="SM00382"/>
    </source>
</evidence>
<sequence length="578" mass="63315">MVEEMEGAIRSSLRCSWNTVVPAQTWGNSCLHCNCRTIQKESRHVTFARVKCSKQEAAEDKNQGANKGGGPWHRLRLRGRSRLLLRYMRRSLLLPQGLSWRHILLAGLITCTCGFSAVLLHLSAPIAPSGVPYSQLVENLHGGTVTTVLFEEGTQKLFFNVQPKVHEVIEVPTSPGSEEAVLEQSASSKPSKPVTTAFKSIGKRKSLWQYSTRQVKNDEAYLLSLMREGKVQYSSAPQPVSASLRSLLLTVISLWIPLSPLLWLLHRQISGNNSVSQGRLLRNRLVKFDDVAGIDTAKTELMEIVACLRGASNYSRLGAKLPKGVLLVGPPGTGKTLLARAVAGEAGVPFFAASASEFVEMFVGRGAARIRELFAEARKNTPSIVFIDELDAVGGRRGRSFNDERDQTLNQLLTEMDGFDSTTGVLVLAATNRPEVLDPALCRPGRISRRVNVQAPDLEGRKQVLAVHMRSIPVEEDPTILCAVVASITPGFVGAELANVVNEAALLAARQGRTAVMLQDFREAVFRTKYGVGERPRVGSVVEKQFNQWFSWMSKVQDKSSNESGVMPGGYRTLPFGG</sequence>
<proteinExistence type="inferred from homology"/>
<dbReference type="Pfam" id="PF17862">
    <property type="entry name" value="AAA_lid_3"/>
    <property type="match status" value="1"/>
</dbReference>
<dbReference type="InterPro" id="IPR003959">
    <property type="entry name" value="ATPase_AAA_core"/>
</dbReference>
<accession>A0ABP0X566</accession>
<keyword evidence="4" id="KW-1185">Reference proteome</keyword>